<accession>B3RTB8</accession>
<organism evidence="3 4">
    <name type="scientific">Trichoplax adhaerens</name>
    <name type="common">Trichoplax reptans</name>
    <dbReference type="NCBI Taxonomy" id="10228"/>
    <lineage>
        <taxon>Eukaryota</taxon>
        <taxon>Metazoa</taxon>
        <taxon>Placozoa</taxon>
        <taxon>Uniplacotomia</taxon>
        <taxon>Trichoplacea</taxon>
        <taxon>Trichoplacidae</taxon>
        <taxon>Trichoplax</taxon>
    </lineage>
</organism>
<dbReference type="PANTHER" id="PTHR46348">
    <property type="entry name" value="DELETED IN LUNG AND ESOPHAGEAL CANCER PROTEIN 1"/>
    <property type="match status" value="1"/>
</dbReference>
<dbReference type="InterPro" id="IPR033304">
    <property type="entry name" value="DLEC1"/>
</dbReference>
<reference evidence="3 4" key="1">
    <citation type="journal article" date="2008" name="Nature">
        <title>The Trichoplax genome and the nature of placozoans.</title>
        <authorList>
            <person name="Srivastava M."/>
            <person name="Begovic E."/>
            <person name="Chapman J."/>
            <person name="Putnam N.H."/>
            <person name="Hellsten U."/>
            <person name="Kawashima T."/>
            <person name="Kuo A."/>
            <person name="Mitros T."/>
            <person name="Salamov A."/>
            <person name="Carpenter M.L."/>
            <person name="Signorovitch A.Y."/>
            <person name="Moreno M.A."/>
            <person name="Kamm K."/>
            <person name="Grimwood J."/>
            <person name="Schmutz J."/>
            <person name="Shapiro H."/>
            <person name="Grigoriev I.V."/>
            <person name="Buss L.W."/>
            <person name="Schierwater B."/>
            <person name="Dellaporta S.L."/>
            <person name="Rokhsar D.S."/>
        </authorList>
    </citation>
    <scope>NUCLEOTIDE SEQUENCE [LARGE SCALE GENOMIC DNA]</scope>
    <source>
        <strain evidence="3 4">Grell-BS-1999</strain>
    </source>
</reference>
<evidence type="ECO:0000259" key="2">
    <source>
        <dbReference type="Pfam" id="PF23277"/>
    </source>
</evidence>
<dbReference type="OrthoDB" id="2115465at2759"/>
<protein>
    <recommendedName>
        <fullName evidence="2">Deleted in lung and esophageal cancer protein 1 Ig-like domain-containing protein</fullName>
    </recommendedName>
</protein>
<dbReference type="STRING" id="10228.B3RTB8"/>
<dbReference type="InterPro" id="IPR059041">
    <property type="entry name" value="Ig_DLEC1_1"/>
</dbReference>
<dbReference type="GO" id="GO:0015631">
    <property type="term" value="F:tubulin binding"/>
    <property type="evidence" value="ECO:0000318"/>
    <property type="project" value="GO_Central"/>
</dbReference>
<evidence type="ECO:0000256" key="1">
    <source>
        <dbReference type="SAM" id="MobiDB-lite"/>
    </source>
</evidence>
<dbReference type="Gene3D" id="2.60.40.10">
    <property type="entry name" value="Immunoglobulins"/>
    <property type="match status" value="8"/>
</dbReference>
<sequence length="1675" mass="187216">MFHSTESVKSADIQHEPTMLLQRPSSARRQNVAHILTSMFGEYFVRDTIPQDVVKYLTTSRSGDDPYHDYYVEELSKIQDEREKRLAAASSVENHLLQAKGAATLADEKRLANLTEECQTYNQIGLPSFESKFKSLLNSELLKKHHLIAPEDYSTAEAAKVEPPTAPKIPGYAQATRAYLGQTKSAESSNRNRPESAPSSRATAMEEQSLFNHKKLTTTSPLWKEGMEILDRENHKFYLSSMHKRVDHLKNPRHIPPVEGRFHQQSNIEFASRPTGNSLYSLTNQTEIFVAEPNPIVFGNYNPGKAYKMRVQIKNVTSASRHIRMIPPSTSYFASSLGQFPSENSFIAPGLACQVEITFTPDSLADYDDEIIVKSQNGLVLAIPLQGRRPPPVLSLTATLDCGHCLVNGEKVTTFKCSNSGGPGRFCIMPESSWPVKQFDNFKKPTKLDMAPFQLEPNYFELNHGESITITVKFVPEDVDIYTRNIIAICDNCHVKTFTLKGVCQTAGVEFVSVSEGLLDPLALEMYDISAQQHISFDTIHPGMLCERKLIVHNTTRVDLPYRWEFFKSILCKPGANNGHQDRFERYRVPNNQKAFSVEPSVGIFPPFAKAEFVLTYTPQHVGKFDQVLHLILEEYEENQSVADYDEVVHDIIPGLEIELRANCMAFQVELTPSVIIISDQLLIGSSWHKTVQIINNGFHPIEYEWKNQSNDNYSINISPYKDNIPSGQVRELTVEVCGYFPGKIEALIHCHIEHVETPVYLHIQAQVQGPQLNIDIPDLNYGLVRLGESVEKEIPIYNTTDAISKWEIFECQGESQNNNVATNDLLEFTFSPSNGELQPKSSTIIKALFKPTFCRRLRTVFELHAINGNRKHLHVRGEIQSPVVALTECNLQLDEVYIGLPRKSQVTLKNQTLLPTNYKWKTDDIGKKCTLTFDASEGDIGSRQAININLTLICHEMGKQEFTVPCNITGMNDPVILKIKVNVKGLTVGYSTPLMDVANIKRQTQQQLEINESKSLDLNFGTDVAIGTNAKRYLVIRNKSAIQTEYNIRVTYFIAANANLDRGVYANKSSSKVESKTGSILKRTANLADPQSKSIERAHAAYSAAILGEGRGTAFEILPSSGILDAFETKIITITAFTDMWGDYEDNLICSIKGLNDIVIPVQLGVIGCPLKFQIGNVEKKGHPIVRFGAHISASPPVSRTLRINNSSPLDIRLDWKTFNLIKGDQQVVDLLIHYGQPLPLNIPDSDNVKSVSYRQESLIPMSETSSVVSVDENRDARESIVNEEDNMNCKSFISVTVDAHGGKLADDPYRVNPAQLIVPSRGHTSVNVTFKPLRSCQEDTDCYSYALGYMSLDQPDASIEGKVRRLQGYEIPPLRFDMTGSVLAAWLEVHSTDDDGNYFTAASSDLLLSNGQVLKETWKDEHFSFTNLTDTPLNFQIILSWPFEIRASQTKITSTAASANRNISKKGETSAIVRTKDQYTLLPQTNMQTNIGFCLSLDMLHRFQELEKDKDNNIVSIVTDGENKKLCFNGDLQIKFSNGTVQNVSLSASVALPTFKLAENSLDFGICFVGQIRSKLITITNPTMSGTYWISNVEAQDEASKGIFTVEPSQGYIEANITHITTNAVTIKVNFTARHNIKYTSKICINGLLGETSQILFVTGEGSYDGKYESIIH</sequence>
<dbReference type="Pfam" id="PF23316">
    <property type="entry name" value="Ig_DLEC1_6th"/>
    <property type="match status" value="1"/>
</dbReference>
<dbReference type="HOGENOM" id="CLU_003422_0_0_1"/>
<dbReference type="RefSeq" id="XP_002110661.1">
    <property type="nucleotide sequence ID" value="XM_002110625.1"/>
</dbReference>
<dbReference type="GO" id="GO:0005737">
    <property type="term" value="C:cytoplasm"/>
    <property type="evidence" value="ECO:0000318"/>
    <property type="project" value="GO_Central"/>
</dbReference>
<evidence type="ECO:0000313" key="3">
    <source>
        <dbReference type="EMBL" id="EDV26665.1"/>
    </source>
</evidence>
<dbReference type="GO" id="GO:0005929">
    <property type="term" value="C:cilium"/>
    <property type="evidence" value="ECO:0000318"/>
    <property type="project" value="GO_Central"/>
</dbReference>
<dbReference type="GeneID" id="6752410"/>
<name>B3RTB8_TRIAD</name>
<dbReference type="KEGG" id="tad:TRIADDRAFT_54907"/>
<evidence type="ECO:0000313" key="4">
    <source>
        <dbReference type="Proteomes" id="UP000009022"/>
    </source>
</evidence>
<feature type="region of interest" description="Disordered" evidence="1">
    <location>
        <begin position="181"/>
        <end position="204"/>
    </location>
</feature>
<dbReference type="eggNOG" id="ENOG502QQQ5">
    <property type="taxonomic scope" value="Eukaryota"/>
</dbReference>
<dbReference type="Proteomes" id="UP000009022">
    <property type="component" value="Unassembled WGS sequence"/>
</dbReference>
<gene>
    <name evidence="3" type="ORF">TRIADDRAFT_54907</name>
</gene>
<dbReference type="GO" id="GO:0008285">
    <property type="term" value="P:negative regulation of cell population proliferation"/>
    <property type="evidence" value="ECO:0007669"/>
    <property type="project" value="InterPro"/>
</dbReference>
<dbReference type="PhylomeDB" id="B3RTB8"/>
<dbReference type="PANTHER" id="PTHR46348:SF1">
    <property type="entry name" value="DELETED IN LUNG AND ESOPHAGEAL CANCER PROTEIN 1"/>
    <property type="match status" value="1"/>
</dbReference>
<dbReference type="Pfam" id="PF23277">
    <property type="entry name" value="Ig_Dlec1_1"/>
    <property type="match status" value="1"/>
</dbReference>
<dbReference type="InterPro" id="IPR013783">
    <property type="entry name" value="Ig-like_fold"/>
</dbReference>
<feature type="compositionally biased region" description="Polar residues" evidence="1">
    <location>
        <begin position="182"/>
        <end position="202"/>
    </location>
</feature>
<dbReference type="OMA" id="LIKYTWE"/>
<keyword evidence="4" id="KW-1185">Reference proteome</keyword>
<dbReference type="CTD" id="6752410"/>
<proteinExistence type="predicted"/>
<dbReference type="EMBL" id="DS985243">
    <property type="protein sequence ID" value="EDV26665.1"/>
    <property type="molecule type" value="Genomic_DNA"/>
</dbReference>
<dbReference type="InParanoid" id="B3RTB8"/>
<feature type="domain" description="Deleted in lung and esophageal cancer protein 1 Ig-like" evidence="2">
    <location>
        <begin position="289"/>
        <end position="379"/>
    </location>
</feature>